<name>X1BFI7_9ZZZZ</name>
<evidence type="ECO:0000259" key="1">
    <source>
        <dbReference type="PROSITE" id="PS51186"/>
    </source>
</evidence>
<feature type="domain" description="N-acetyltransferase" evidence="1">
    <location>
        <begin position="105"/>
        <end position="183"/>
    </location>
</feature>
<dbReference type="InterPro" id="IPR052523">
    <property type="entry name" value="Trichothecene_AcTrans"/>
</dbReference>
<reference evidence="2" key="1">
    <citation type="journal article" date="2014" name="Front. Microbiol.">
        <title>High frequency of phylogenetically diverse reductive dehalogenase-homologous genes in deep subseafloor sedimentary metagenomes.</title>
        <authorList>
            <person name="Kawai M."/>
            <person name="Futagami T."/>
            <person name="Toyoda A."/>
            <person name="Takaki Y."/>
            <person name="Nishi S."/>
            <person name="Hori S."/>
            <person name="Arai W."/>
            <person name="Tsubouchi T."/>
            <person name="Morono Y."/>
            <person name="Uchiyama I."/>
            <person name="Ito T."/>
            <person name="Fujiyama A."/>
            <person name="Inagaki F."/>
            <person name="Takami H."/>
        </authorList>
    </citation>
    <scope>NUCLEOTIDE SEQUENCE</scope>
    <source>
        <strain evidence="2">Expedition CK06-06</strain>
    </source>
</reference>
<dbReference type="InterPro" id="IPR000182">
    <property type="entry name" value="GNAT_dom"/>
</dbReference>
<organism evidence="2">
    <name type="scientific">marine sediment metagenome</name>
    <dbReference type="NCBI Taxonomy" id="412755"/>
    <lineage>
        <taxon>unclassified sequences</taxon>
        <taxon>metagenomes</taxon>
        <taxon>ecological metagenomes</taxon>
    </lineage>
</organism>
<dbReference type="Gene3D" id="3.40.630.30">
    <property type="match status" value="1"/>
</dbReference>
<dbReference type="PANTHER" id="PTHR42791">
    <property type="entry name" value="GNAT FAMILY ACETYLTRANSFERASE"/>
    <property type="match status" value="1"/>
</dbReference>
<dbReference type="SUPFAM" id="SSF55729">
    <property type="entry name" value="Acyl-CoA N-acyltransferases (Nat)"/>
    <property type="match status" value="1"/>
</dbReference>
<dbReference type="CDD" id="cd04301">
    <property type="entry name" value="NAT_SF"/>
    <property type="match status" value="1"/>
</dbReference>
<dbReference type="EMBL" id="BART01024934">
    <property type="protein sequence ID" value="GAG94704.1"/>
    <property type="molecule type" value="Genomic_DNA"/>
</dbReference>
<dbReference type="InterPro" id="IPR016181">
    <property type="entry name" value="Acyl_CoA_acyltransferase"/>
</dbReference>
<sequence length="186" mass="21286">LKNAVNVLDNAFSEDSMWKEVFTDEDKNRVLTEVMVRFCLKYGNVYSTSDNLEGVMAIAPHDKEMNLFRIIRSGAFSLSIKISSESKIMKVLSNTVEEAKNSLNLGPHIHLLIMGVSQEFQGKGFGGKLLRALIEKAETERKPIYLETQKEENVRLYEKYGFSVEKKVILPEPLNLPMWLMVRDIK</sequence>
<feature type="non-terminal residue" evidence="2">
    <location>
        <position position="1"/>
    </location>
</feature>
<comment type="caution">
    <text evidence="2">The sequence shown here is derived from an EMBL/GenBank/DDBJ whole genome shotgun (WGS) entry which is preliminary data.</text>
</comment>
<evidence type="ECO:0000313" key="2">
    <source>
        <dbReference type="EMBL" id="GAG94704.1"/>
    </source>
</evidence>
<dbReference type="PROSITE" id="PS51186">
    <property type="entry name" value="GNAT"/>
    <property type="match status" value="1"/>
</dbReference>
<proteinExistence type="predicted"/>
<dbReference type="PANTHER" id="PTHR42791:SF1">
    <property type="entry name" value="N-ACETYLTRANSFERASE DOMAIN-CONTAINING PROTEIN"/>
    <property type="match status" value="1"/>
</dbReference>
<gene>
    <name evidence="2" type="ORF">S01H4_44880</name>
</gene>
<dbReference type="GO" id="GO:0016747">
    <property type="term" value="F:acyltransferase activity, transferring groups other than amino-acyl groups"/>
    <property type="evidence" value="ECO:0007669"/>
    <property type="project" value="InterPro"/>
</dbReference>
<accession>X1BFI7</accession>
<protein>
    <recommendedName>
        <fullName evidence="1">N-acetyltransferase domain-containing protein</fullName>
    </recommendedName>
</protein>
<dbReference type="Pfam" id="PF13508">
    <property type="entry name" value="Acetyltransf_7"/>
    <property type="match status" value="1"/>
</dbReference>
<dbReference type="AlphaFoldDB" id="X1BFI7"/>